<sequence length="330" mass="37573">MKQTEANLAAGGTANIISTSMTSRHRRSLRDVWKEYKRAKYIMLLLLPAIIWYSLFYYAPFYGVQIAFKDYNLMDGIAKSPWVGLDQFKHMFTASNDFGRIIRNTIIISFYHIVFGFPAPIVLALLFNELRLQKFKRITQSIMYLPHFLSWVVLAGLLTTILSPSEGIVNFIIKALGFKEIYFMGNPDYFRFTLVVSAMWKEVGWGTIIYLAALAGVNPHLYEAAVMDGANRWKQTLHITLPQILPVISIMFILRIGSLLDAGFDQILNMYNPAVYSVSDILDTYVYRAGILQLQYSFTTAVGLFKNVIAFAMVLLANYLIKKSGQEGLF</sequence>
<dbReference type="PROSITE" id="PS50928">
    <property type="entry name" value="ABC_TM1"/>
    <property type="match status" value="1"/>
</dbReference>
<evidence type="ECO:0000313" key="10">
    <source>
        <dbReference type="Proteomes" id="UP001519287"/>
    </source>
</evidence>
<feature type="transmembrane region" description="Helical" evidence="7">
    <location>
        <begin position="203"/>
        <end position="222"/>
    </location>
</feature>
<dbReference type="Proteomes" id="UP001519287">
    <property type="component" value="Unassembled WGS sequence"/>
</dbReference>
<dbReference type="SUPFAM" id="SSF161098">
    <property type="entry name" value="MetI-like"/>
    <property type="match status" value="1"/>
</dbReference>
<evidence type="ECO:0000256" key="7">
    <source>
        <dbReference type="RuleBase" id="RU363032"/>
    </source>
</evidence>
<evidence type="ECO:0000256" key="4">
    <source>
        <dbReference type="ARBA" id="ARBA00022692"/>
    </source>
</evidence>
<evidence type="ECO:0000256" key="3">
    <source>
        <dbReference type="ARBA" id="ARBA00022475"/>
    </source>
</evidence>
<feature type="transmembrane region" description="Helical" evidence="7">
    <location>
        <begin position="106"/>
        <end position="127"/>
    </location>
</feature>
<comment type="caution">
    <text evidence="9">The sequence shown here is derived from an EMBL/GenBank/DDBJ whole genome shotgun (WGS) entry which is preliminary data.</text>
</comment>
<reference evidence="9 10" key="1">
    <citation type="submission" date="2021-03" db="EMBL/GenBank/DDBJ databases">
        <title>Genomic Encyclopedia of Type Strains, Phase IV (KMG-IV): sequencing the most valuable type-strain genomes for metagenomic binning, comparative biology and taxonomic classification.</title>
        <authorList>
            <person name="Goeker M."/>
        </authorList>
    </citation>
    <scope>NUCLEOTIDE SEQUENCE [LARGE SCALE GENOMIC DNA]</scope>
    <source>
        <strain evidence="9 10">DSM 26048</strain>
    </source>
</reference>
<evidence type="ECO:0000256" key="6">
    <source>
        <dbReference type="ARBA" id="ARBA00023136"/>
    </source>
</evidence>
<protein>
    <submittedName>
        <fullName evidence="9">Aldouronate transport system permease protein</fullName>
    </submittedName>
</protein>
<feature type="transmembrane region" description="Helical" evidence="7">
    <location>
        <begin position="296"/>
        <end position="321"/>
    </location>
</feature>
<accession>A0ABS4IQT8</accession>
<evidence type="ECO:0000256" key="5">
    <source>
        <dbReference type="ARBA" id="ARBA00022989"/>
    </source>
</evidence>
<keyword evidence="2 7" id="KW-0813">Transport</keyword>
<dbReference type="Pfam" id="PF00528">
    <property type="entry name" value="BPD_transp_1"/>
    <property type="match status" value="1"/>
</dbReference>
<dbReference type="InterPro" id="IPR050809">
    <property type="entry name" value="UgpAE/MalFG_permease"/>
</dbReference>
<dbReference type="InterPro" id="IPR035906">
    <property type="entry name" value="MetI-like_sf"/>
</dbReference>
<dbReference type="CDD" id="cd06261">
    <property type="entry name" value="TM_PBP2"/>
    <property type="match status" value="1"/>
</dbReference>
<keyword evidence="10" id="KW-1185">Reference proteome</keyword>
<dbReference type="PANTHER" id="PTHR43227:SF11">
    <property type="entry name" value="BLL4140 PROTEIN"/>
    <property type="match status" value="1"/>
</dbReference>
<feature type="transmembrane region" description="Helical" evidence="7">
    <location>
        <begin position="243"/>
        <end position="264"/>
    </location>
</feature>
<keyword evidence="5 7" id="KW-1133">Transmembrane helix</keyword>
<evidence type="ECO:0000256" key="1">
    <source>
        <dbReference type="ARBA" id="ARBA00004651"/>
    </source>
</evidence>
<dbReference type="Gene3D" id="1.10.3720.10">
    <property type="entry name" value="MetI-like"/>
    <property type="match status" value="1"/>
</dbReference>
<feature type="domain" description="ABC transmembrane type-1" evidence="8">
    <location>
        <begin position="102"/>
        <end position="317"/>
    </location>
</feature>
<dbReference type="PANTHER" id="PTHR43227">
    <property type="entry name" value="BLL4140 PROTEIN"/>
    <property type="match status" value="1"/>
</dbReference>
<feature type="transmembrane region" description="Helical" evidence="7">
    <location>
        <begin position="148"/>
        <end position="173"/>
    </location>
</feature>
<dbReference type="RefSeq" id="WP_245375335.1">
    <property type="nucleotide sequence ID" value="NZ_JAGGLB010000003.1"/>
</dbReference>
<gene>
    <name evidence="9" type="ORF">J2Z66_001530</name>
</gene>
<comment type="subcellular location">
    <subcellularLocation>
        <location evidence="1 7">Cell membrane</location>
        <topology evidence="1 7">Multi-pass membrane protein</topology>
    </subcellularLocation>
</comment>
<keyword evidence="3" id="KW-1003">Cell membrane</keyword>
<evidence type="ECO:0000256" key="2">
    <source>
        <dbReference type="ARBA" id="ARBA00022448"/>
    </source>
</evidence>
<organism evidence="9 10">
    <name type="scientific">Paenibacillus eucommiae</name>
    <dbReference type="NCBI Taxonomy" id="1355755"/>
    <lineage>
        <taxon>Bacteria</taxon>
        <taxon>Bacillati</taxon>
        <taxon>Bacillota</taxon>
        <taxon>Bacilli</taxon>
        <taxon>Bacillales</taxon>
        <taxon>Paenibacillaceae</taxon>
        <taxon>Paenibacillus</taxon>
    </lineage>
</organism>
<comment type="similarity">
    <text evidence="7">Belongs to the binding-protein-dependent transport system permease family.</text>
</comment>
<dbReference type="InterPro" id="IPR000515">
    <property type="entry name" value="MetI-like"/>
</dbReference>
<evidence type="ECO:0000259" key="8">
    <source>
        <dbReference type="PROSITE" id="PS50928"/>
    </source>
</evidence>
<name>A0ABS4IQT8_9BACL</name>
<evidence type="ECO:0000313" key="9">
    <source>
        <dbReference type="EMBL" id="MBP1989932.1"/>
    </source>
</evidence>
<proteinExistence type="inferred from homology"/>
<feature type="transmembrane region" description="Helical" evidence="7">
    <location>
        <begin position="41"/>
        <end position="59"/>
    </location>
</feature>
<dbReference type="EMBL" id="JAGGLB010000003">
    <property type="protein sequence ID" value="MBP1989932.1"/>
    <property type="molecule type" value="Genomic_DNA"/>
</dbReference>
<keyword evidence="6 7" id="KW-0472">Membrane</keyword>
<keyword evidence="4 7" id="KW-0812">Transmembrane</keyword>